<name>A0A1G6Z4H6_9GAMM</name>
<gene>
    <name evidence="4" type="ORF">SAMN04488509_11248</name>
</gene>
<keyword evidence="2" id="KW-0732">Signal</keyword>
<feature type="signal peptide" evidence="2">
    <location>
        <begin position="1"/>
        <end position="25"/>
    </location>
</feature>
<feature type="region of interest" description="Disordered" evidence="1">
    <location>
        <begin position="155"/>
        <end position="174"/>
    </location>
</feature>
<keyword evidence="5" id="KW-1185">Reference proteome</keyword>
<proteinExistence type="predicted"/>
<dbReference type="RefSeq" id="WP_143006711.1">
    <property type="nucleotide sequence ID" value="NZ_FNAG01000012.1"/>
</dbReference>
<evidence type="ECO:0000256" key="1">
    <source>
        <dbReference type="SAM" id="MobiDB-lite"/>
    </source>
</evidence>
<dbReference type="EMBL" id="FNAG01000012">
    <property type="protein sequence ID" value="SDD97569.1"/>
    <property type="molecule type" value="Genomic_DNA"/>
</dbReference>
<evidence type="ECO:0000313" key="4">
    <source>
        <dbReference type="EMBL" id="SDD97569.1"/>
    </source>
</evidence>
<organism evidence="4 5">
    <name type="scientific">Aquimonas voraii</name>
    <dbReference type="NCBI Taxonomy" id="265719"/>
    <lineage>
        <taxon>Bacteria</taxon>
        <taxon>Pseudomonadati</taxon>
        <taxon>Pseudomonadota</taxon>
        <taxon>Gammaproteobacteria</taxon>
        <taxon>Lysobacterales</taxon>
        <taxon>Lysobacteraceae</taxon>
        <taxon>Aquimonas</taxon>
    </lineage>
</organism>
<dbReference type="Gene3D" id="2.60.40.10">
    <property type="entry name" value="Immunoglobulins"/>
    <property type="match status" value="1"/>
</dbReference>
<dbReference type="AlphaFoldDB" id="A0A1G6Z4H6"/>
<sequence length="224" mass="23636">MRMTARLLFLPFGCALIAAGGDVSAQPTSGAAPVGSHPSTASTPGAAVTEAVVAGNCPRPPGGTVHYSNCTDPDGPGQGELHLHAPIQLPRPDLMLLPQLRLGTQSGQWGDRLQVSVVADTAGRCQLKLQIGVMNGGQRASNPARHLLRQRPLLQRDDSPGRAVGELQQPSLEPGEARTFELTVPLTGGASWIEAVLDVDDAVKESNEGNNRRRVQIRLDPACR</sequence>
<dbReference type="InterPro" id="IPR013783">
    <property type="entry name" value="Ig-like_fold"/>
</dbReference>
<feature type="chain" id="PRO_5011477837" evidence="2">
    <location>
        <begin position="26"/>
        <end position="224"/>
    </location>
</feature>
<dbReference type="Proteomes" id="UP000199603">
    <property type="component" value="Unassembled WGS sequence"/>
</dbReference>
<feature type="region of interest" description="Disordered" evidence="1">
    <location>
        <begin position="25"/>
        <end position="44"/>
    </location>
</feature>
<evidence type="ECO:0000259" key="3">
    <source>
        <dbReference type="Pfam" id="PF07705"/>
    </source>
</evidence>
<evidence type="ECO:0000256" key="2">
    <source>
        <dbReference type="SAM" id="SignalP"/>
    </source>
</evidence>
<reference evidence="4 5" key="1">
    <citation type="submission" date="2016-10" db="EMBL/GenBank/DDBJ databases">
        <authorList>
            <person name="de Groot N.N."/>
        </authorList>
    </citation>
    <scope>NUCLEOTIDE SEQUENCE [LARGE SCALE GENOMIC DNA]</scope>
    <source>
        <strain evidence="4 5">DSM 16957</strain>
    </source>
</reference>
<dbReference type="InterPro" id="IPR011635">
    <property type="entry name" value="CARDB"/>
</dbReference>
<evidence type="ECO:0000313" key="5">
    <source>
        <dbReference type="Proteomes" id="UP000199603"/>
    </source>
</evidence>
<feature type="domain" description="CARDB" evidence="3">
    <location>
        <begin position="162"/>
        <end position="212"/>
    </location>
</feature>
<dbReference type="Pfam" id="PF07705">
    <property type="entry name" value="CARDB"/>
    <property type="match status" value="1"/>
</dbReference>
<accession>A0A1G6Z4H6</accession>
<protein>
    <submittedName>
        <fullName evidence="4">CARDB protein</fullName>
    </submittedName>
</protein>